<dbReference type="SUPFAM" id="SSF52980">
    <property type="entry name" value="Restriction endonuclease-like"/>
    <property type="match status" value="1"/>
</dbReference>
<comment type="similarity">
    <text evidence="1 2">Belongs to the UPF0102 family.</text>
</comment>
<dbReference type="PANTHER" id="PTHR34039">
    <property type="entry name" value="UPF0102 PROTEIN YRAN"/>
    <property type="match status" value="1"/>
</dbReference>
<keyword evidence="4" id="KW-1185">Reference proteome</keyword>
<proteinExistence type="inferred from homology"/>
<dbReference type="Gene3D" id="3.40.1350.10">
    <property type="match status" value="1"/>
</dbReference>
<evidence type="ECO:0000313" key="4">
    <source>
        <dbReference type="Proteomes" id="UP000215196"/>
    </source>
</evidence>
<dbReference type="InterPro" id="IPR011335">
    <property type="entry name" value="Restrct_endonuc-II-like"/>
</dbReference>
<dbReference type="EMBL" id="LT906465">
    <property type="protein sequence ID" value="SNV46950.1"/>
    <property type="molecule type" value="Genomic_DNA"/>
</dbReference>
<protein>
    <recommendedName>
        <fullName evidence="2">UPF0102 protein SAMEA4412677_01651</fullName>
    </recommendedName>
</protein>
<evidence type="ECO:0000313" key="3">
    <source>
        <dbReference type="EMBL" id="SNV46950.1"/>
    </source>
</evidence>
<dbReference type="Proteomes" id="UP000215196">
    <property type="component" value="Chromosome 1"/>
</dbReference>
<dbReference type="RefSeq" id="WP_095072230.1">
    <property type="nucleotide sequence ID" value="NZ_LT906465.1"/>
</dbReference>
<evidence type="ECO:0000256" key="2">
    <source>
        <dbReference type="HAMAP-Rule" id="MF_00048"/>
    </source>
</evidence>
<dbReference type="InterPro" id="IPR011856">
    <property type="entry name" value="tRNA_endonuc-like_dom_sf"/>
</dbReference>
<reference evidence="3 4" key="1">
    <citation type="submission" date="2017-06" db="EMBL/GenBank/DDBJ databases">
        <authorList>
            <consortium name="Pathogen Informatics"/>
        </authorList>
    </citation>
    <scope>NUCLEOTIDE SEQUENCE [LARGE SCALE GENOMIC DNA]</scope>
    <source>
        <strain evidence="3 4">NCTC13490</strain>
    </source>
</reference>
<name>A0A239XKR4_9FLAO</name>
<dbReference type="HAMAP" id="MF_00048">
    <property type="entry name" value="UPF0102"/>
    <property type="match status" value="1"/>
</dbReference>
<dbReference type="KEGG" id="ctak:4412677_01651"/>
<accession>A0A239XKR4</accession>
<dbReference type="PANTHER" id="PTHR34039:SF1">
    <property type="entry name" value="UPF0102 PROTEIN YRAN"/>
    <property type="match status" value="1"/>
</dbReference>
<evidence type="ECO:0000256" key="1">
    <source>
        <dbReference type="ARBA" id="ARBA00006738"/>
    </source>
</evidence>
<sequence length="123" mass="14189">MAQHTEFGKKAEQFAAAYLEEKGYHILARNFRFQKAEIDIIAEFQNTIIIIEVKARGIDALIEPHEAVNKRKIRLIVSAADEFMKERNSEQNVRFDIISVLPSQERELELIHIEGAFDSFDAN</sequence>
<dbReference type="InterPro" id="IPR003509">
    <property type="entry name" value="UPF0102_YraN-like"/>
</dbReference>
<gene>
    <name evidence="3" type="ORF">SAMEA4412677_01651</name>
</gene>
<dbReference type="CDD" id="cd20736">
    <property type="entry name" value="PoNe_Nuclease"/>
    <property type="match status" value="1"/>
</dbReference>
<dbReference type="GO" id="GO:0003676">
    <property type="term" value="F:nucleic acid binding"/>
    <property type="evidence" value="ECO:0007669"/>
    <property type="project" value="InterPro"/>
</dbReference>
<dbReference type="Pfam" id="PF02021">
    <property type="entry name" value="UPF0102"/>
    <property type="match status" value="1"/>
</dbReference>
<organism evidence="3 4">
    <name type="scientific">Chryseobacterium taklimakanense</name>
    <dbReference type="NCBI Taxonomy" id="536441"/>
    <lineage>
        <taxon>Bacteria</taxon>
        <taxon>Pseudomonadati</taxon>
        <taxon>Bacteroidota</taxon>
        <taxon>Flavobacteriia</taxon>
        <taxon>Flavobacteriales</taxon>
        <taxon>Weeksellaceae</taxon>
        <taxon>Chryseobacterium group</taxon>
        <taxon>Chryseobacterium</taxon>
    </lineage>
</organism>
<dbReference type="AlphaFoldDB" id="A0A239XKR4"/>